<dbReference type="OrthoDB" id="8950604at2759"/>
<gene>
    <name evidence="3" type="ORF">HOLleu_34953</name>
</gene>
<protein>
    <recommendedName>
        <fullName evidence="2">C-type lectin domain-containing protein</fullName>
    </recommendedName>
</protein>
<keyword evidence="1" id="KW-0472">Membrane</keyword>
<keyword evidence="1" id="KW-0812">Transmembrane</keyword>
<dbReference type="Pfam" id="PF00059">
    <property type="entry name" value="Lectin_C"/>
    <property type="match status" value="1"/>
</dbReference>
<dbReference type="Gene3D" id="3.10.100.10">
    <property type="entry name" value="Mannose-Binding Protein A, subunit A"/>
    <property type="match status" value="1"/>
</dbReference>
<dbReference type="Proteomes" id="UP001152320">
    <property type="component" value="Chromosome 18"/>
</dbReference>
<dbReference type="EMBL" id="JAIZAY010000018">
    <property type="protein sequence ID" value="KAJ8024901.1"/>
    <property type="molecule type" value="Genomic_DNA"/>
</dbReference>
<dbReference type="InterPro" id="IPR016186">
    <property type="entry name" value="C-type_lectin-like/link_sf"/>
</dbReference>
<evidence type="ECO:0000256" key="1">
    <source>
        <dbReference type="SAM" id="Phobius"/>
    </source>
</evidence>
<evidence type="ECO:0000313" key="3">
    <source>
        <dbReference type="EMBL" id="KAJ8024901.1"/>
    </source>
</evidence>
<organism evidence="3 4">
    <name type="scientific">Holothuria leucospilota</name>
    <name type="common">Black long sea cucumber</name>
    <name type="synonym">Mertensiothuria leucospilota</name>
    <dbReference type="NCBI Taxonomy" id="206669"/>
    <lineage>
        <taxon>Eukaryota</taxon>
        <taxon>Metazoa</taxon>
        <taxon>Echinodermata</taxon>
        <taxon>Eleutherozoa</taxon>
        <taxon>Echinozoa</taxon>
        <taxon>Holothuroidea</taxon>
        <taxon>Aspidochirotacea</taxon>
        <taxon>Aspidochirotida</taxon>
        <taxon>Holothuriidae</taxon>
        <taxon>Holothuria</taxon>
    </lineage>
</organism>
<dbReference type="AlphaFoldDB" id="A0A9Q0YSP0"/>
<evidence type="ECO:0000259" key="2">
    <source>
        <dbReference type="Pfam" id="PF00059"/>
    </source>
</evidence>
<sequence>MHLPWEDAKKICEDSSAHLIFITSQEELKFVLRSINSFSWIGRIHRHKKRMLIWVANYFVARMMFMVSPYM</sequence>
<name>A0A9Q0YSP0_HOLLE</name>
<dbReference type="InterPro" id="IPR016187">
    <property type="entry name" value="CTDL_fold"/>
</dbReference>
<dbReference type="InterPro" id="IPR001304">
    <property type="entry name" value="C-type_lectin-like"/>
</dbReference>
<accession>A0A9Q0YSP0</accession>
<feature type="transmembrane region" description="Helical" evidence="1">
    <location>
        <begin position="51"/>
        <end position="70"/>
    </location>
</feature>
<dbReference type="SUPFAM" id="SSF56436">
    <property type="entry name" value="C-type lectin-like"/>
    <property type="match status" value="1"/>
</dbReference>
<reference evidence="3" key="1">
    <citation type="submission" date="2021-10" db="EMBL/GenBank/DDBJ databases">
        <title>Tropical sea cucumber genome reveals ecological adaptation and Cuvierian tubules defense mechanism.</title>
        <authorList>
            <person name="Chen T."/>
        </authorList>
    </citation>
    <scope>NUCLEOTIDE SEQUENCE</scope>
    <source>
        <strain evidence="3">Nanhai2018</strain>
        <tissue evidence="3">Muscle</tissue>
    </source>
</reference>
<proteinExistence type="predicted"/>
<comment type="caution">
    <text evidence="3">The sequence shown here is derived from an EMBL/GenBank/DDBJ whole genome shotgun (WGS) entry which is preliminary data.</text>
</comment>
<feature type="domain" description="C-type lectin" evidence="2">
    <location>
        <begin position="3"/>
        <end position="60"/>
    </location>
</feature>
<keyword evidence="1" id="KW-1133">Transmembrane helix</keyword>
<evidence type="ECO:0000313" key="4">
    <source>
        <dbReference type="Proteomes" id="UP001152320"/>
    </source>
</evidence>
<keyword evidence="4" id="KW-1185">Reference proteome</keyword>